<proteinExistence type="inferred from homology"/>
<keyword evidence="12" id="KW-1185">Reference proteome</keyword>
<evidence type="ECO:0000256" key="8">
    <source>
        <dbReference type="ARBA" id="ARBA00023235"/>
    </source>
</evidence>
<dbReference type="InterPro" id="IPR011060">
    <property type="entry name" value="RibuloseP-bd_barrel"/>
</dbReference>
<dbReference type="Pfam" id="PF00697">
    <property type="entry name" value="PRAI"/>
    <property type="match status" value="1"/>
</dbReference>
<protein>
    <recommendedName>
        <fullName evidence="4 9">N-(5'-phosphoribosyl)anthranilate isomerase</fullName>
        <shortName evidence="9">PRAI</shortName>
        <ecNumber evidence="3 9">5.3.1.24</ecNumber>
    </recommendedName>
</protein>
<dbReference type="PANTHER" id="PTHR42894">
    <property type="entry name" value="N-(5'-PHOSPHORIBOSYL)ANTHRANILATE ISOMERASE"/>
    <property type="match status" value="1"/>
</dbReference>
<keyword evidence="5 9" id="KW-0028">Amino-acid biosynthesis</keyword>
<dbReference type="Proteomes" id="UP000248857">
    <property type="component" value="Unassembled WGS sequence"/>
</dbReference>
<evidence type="ECO:0000313" key="12">
    <source>
        <dbReference type="Proteomes" id="UP000248857"/>
    </source>
</evidence>
<evidence type="ECO:0000256" key="2">
    <source>
        <dbReference type="ARBA" id="ARBA00004664"/>
    </source>
</evidence>
<feature type="domain" description="N-(5'phosphoribosyl) anthranilate isomerase (PRAI)" evidence="10">
    <location>
        <begin position="16"/>
        <end position="223"/>
    </location>
</feature>
<evidence type="ECO:0000256" key="4">
    <source>
        <dbReference type="ARBA" id="ARBA00022272"/>
    </source>
</evidence>
<dbReference type="RefSeq" id="WP_110984134.1">
    <property type="nucleotide sequence ID" value="NZ_CAWNWM010000001.1"/>
</dbReference>
<evidence type="ECO:0000256" key="9">
    <source>
        <dbReference type="HAMAP-Rule" id="MF_00135"/>
    </source>
</evidence>
<keyword evidence="7 9" id="KW-0057">Aromatic amino acid biosynthesis</keyword>
<dbReference type="EC" id="5.3.1.24" evidence="3 9"/>
<evidence type="ECO:0000256" key="1">
    <source>
        <dbReference type="ARBA" id="ARBA00001164"/>
    </source>
</evidence>
<dbReference type="EMBL" id="PQWO01000001">
    <property type="protein sequence ID" value="PZD75266.1"/>
    <property type="molecule type" value="Genomic_DNA"/>
</dbReference>
<evidence type="ECO:0000256" key="7">
    <source>
        <dbReference type="ARBA" id="ARBA00023141"/>
    </source>
</evidence>
<dbReference type="GO" id="GO:0004640">
    <property type="term" value="F:phosphoribosylanthranilate isomerase activity"/>
    <property type="evidence" value="ECO:0007669"/>
    <property type="project" value="UniProtKB-UniRule"/>
</dbReference>
<organism evidence="11 12">
    <name type="scientific">Acaryochloris thomasi RCC1774</name>
    <dbReference type="NCBI Taxonomy" id="1764569"/>
    <lineage>
        <taxon>Bacteria</taxon>
        <taxon>Bacillati</taxon>
        <taxon>Cyanobacteriota</taxon>
        <taxon>Cyanophyceae</taxon>
        <taxon>Acaryochloridales</taxon>
        <taxon>Acaryochloridaceae</taxon>
        <taxon>Acaryochloris</taxon>
        <taxon>Acaryochloris thomasi</taxon>
    </lineage>
</organism>
<sequence>MTRPADIRHWPPSLRVKICGITKIDQGVAIAQLGAHALGFICVPQSPRFITADQIYKITHQLPETSTEGLPLARIGVFADATAATIEETVERGQLTGVQLHGSESLTLCQQLRAALPQVELIKAFRIKTADTLKQTEPYQQTVDSLLLDAYTSQALGGTGETWDWSIVSDFSPQCPWFLAGGLTPDNVAQALSQTHPSGIDLSSGLEKSPGDKDLSRVERLFKQPSLRHDGF</sequence>
<dbReference type="InterPro" id="IPR044643">
    <property type="entry name" value="TrpF_fam"/>
</dbReference>
<comment type="pathway">
    <text evidence="2 9">Amino-acid biosynthesis; L-tryptophan biosynthesis; L-tryptophan from chorismate: step 3/5.</text>
</comment>
<dbReference type="GO" id="GO:0000162">
    <property type="term" value="P:L-tryptophan biosynthetic process"/>
    <property type="evidence" value="ECO:0007669"/>
    <property type="project" value="UniProtKB-UniRule"/>
</dbReference>
<evidence type="ECO:0000256" key="6">
    <source>
        <dbReference type="ARBA" id="ARBA00022822"/>
    </source>
</evidence>
<dbReference type="InterPro" id="IPR013785">
    <property type="entry name" value="Aldolase_TIM"/>
</dbReference>
<dbReference type="HAMAP" id="MF_00135">
    <property type="entry name" value="PRAI"/>
    <property type="match status" value="1"/>
</dbReference>
<reference evidence="11 12" key="1">
    <citation type="journal article" date="2018" name="Sci. Rep.">
        <title>A novel species of the marine cyanobacterium Acaryochloris with a unique pigment content and lifestyle.</title>
        <authorList>
            <person name="Partensky F."/>
            <person name="Six C."/>
            <person name="Ratin M."/>
            <person name="Garczarek L."/>
            <person name="Vaulot D."/>
            <person name="Probert I."/>
            <person name="Calteau A."/>
            <person name="Gourvil P."/>
            <person name="Marie D."/>
            <person name="Grebert T."/>
            <person name="Bouchier C."/>
            <person name="Le Panse S."/>
            <person name="Gachenot M."/>
            <person name="Rodriguez F."/>
            <person name="Garrido J.L."/>
        </authorList>
    </citation>
    <scope>NUCLEOTIDE SEQUENCE [LARGE SCALE GENOMIC DNA]</scope>
    <source>
        <strain evidence="11 12">RCC1774</strain>
    </source>
</reference>
<evidence type="ECO:0000256" key="5">
    <source>
        <dbReference type="ARBA" id="ARBA00022605"/>
    </source>
</evidence>
<name>A0A2W1JPU0_9CYAN</name>
<keyword evidence="6 9" id="KW-0822">Tryptophan biosynthesis</keyword>
<gene>
    <name evidence="11" type="primary">trpF_1</name>
    <name evidence="9" type="synonym">trpF</name>
    <name evidence="11" type="ORF">C1752_00144</name>
</gene>
<evidence type="ECO:0000313" key="11">
    <source>
        <dbReference type="EMBL" id="PZD75266.1"/>
    </source>
</evidence>
<accession>A0A2W1JPU0</accession>
<comment type="catalytic activity">
    <reaction evidence="1 9">
        <text>N-(5-phospho-beta-D-ribosyl)anthranilate = 1-(2-carboxyphenylamino)-1-deoxy-D-ribulose 5-phosphate</text>
        <dbReference type="Rhea" id="RHEA:21540"/>
        <dbReference type="ChEBI" id="CHEBI:18277"/>
        <dbReference type="ChEBI" id="CHEBI:58613"/>
        <dbReference type="EC" id="5.3.1.24"/>
    </reaction>
</comment>
<evidence type="ECO:0000259" key="10">
    <source>
        <dbReference type="Pfam" id="PF00697"/>
    </source>
</evidence>
<keyword evidence="8 9" id="KW-0413">Isomerase</keyword>
<dbReference type="SUPFAM" id="SSF51366">
    <property type="entry name" value="Ribulose-phoshate binding barrel"/>
    <property type="match status" value="1"/>
</dbReference>
<evidence type="ECO:0000256" key="3">
    <source>
        <dbReference type="ARBA" id="ARBA00012572"/>
    </source>
</evidence>
<dbReference type="PANTHER" id="PTHR42894:SF1">
    <property type="entry name" value="N-(5'-PHOSPHORIBOSYL)ANTHRANILATE ISOMERASE"/>
    <property type="match status" value="1"/>
</dbReference>
<dbReference type="Gene3D" id="3.20.20.70">
    <property type="entry name" value="Aldolase class I"/>
    <property type="match status" value="1"/>
</dbReference>
<dbReference type="UniPathway" id="UPA00035">
    <property type="reaction ID" value="UER00042"/>
</dbReference>
<dbReference type="OrthoDB" id="9786954at2"/>
<comment type="caution">
    <text evidence="11">The sequence shown here is derived from an EMBL/GenBank/DDBJ whole genome shotgun (WGS) entry which is preliminary data.</text>
</comment>
<dbReference type="InterPro" id="IPR001240">
    <property type="entry name" value="PRAI_dom"/>
</dbReference>
<dbReference type="CDD" id="cd00405">
    <property type="entry name" value="PRAI"/>
    <property type="match status" value="1"/>
</dbReference>
<comment type="similarity">
    <text evidence="9">Belongs to the TrpF family.</text>
</comment>
<dbReference type="NCBIfam" id="NF002298">
    <property type="entry name" value="PRK01222.1-4"/>
    <property type="match status" value="1"/>
</dbReference>
<dbReference type="AlphaFoldDB" id="A0A2W1JPU0"/>